<dbReference type="AlphaFoldDB" id="A0A8X7X6K1"/>
<dbReference type="SMART" id="SM00060">
    <property type="entry name" value="FN3"/>
    <property type="match status" value="4"/>
</dbReference>
<dbReference type="Gene3D" id="2.60.40.10">
    <property type="entry name" value="Immunoglobulins"/>
    <property type="match status" value="3"/>
</dbReference>
<dbReference type="InterPro" id="IPR050735">
    <property type="entry name" value="Kininogen_Fetuin_HRG"/>
</dbReference>
<name>A0A8X7X6K1_POLSE</name>
<comment type="caution">
    <text evidence="7">The sequence shown here is derived from an EMBL/GenBank/DDBJ whole genome shotgun (WGS) entry which is preliminary data.</text>
</comment>
<evidence type="ECO:0000256" key="2">
    <source>
        <dbReference type="ARBA" id="ARBA00023157"/>
    </source>
</evidence>
<dbReference type="Pfam" id="PF00041">
    <property type="entry name" value="fn3"/>
    <property type="match status" value="1"/>
</dbReference>
<feature type="signal peptide" evidence="5">
    <location>
        <begin position="1"/>
        <end position="18"/>
    </location>
</feature>
<proteinExistence type="predicted"/>
<dbReference type="GO" id="GO:0004869">
    <property type="term" value="F:cysteine-type endopeptidase inhibitor activity"/>
    <property type="evidence" value="ECO:0007669"/>
    <property type="project" value="InterPro"/>
</dbReference>
<dbReference type="PANTHER" id="PTHR13814:SF10">
    <property type="entry name" value="FETUIN-B"/>
    <property type="match status" value="1"/>
</dbReference>
<feature type="non-terminal residue" evidence="7">
    <location>
        <position position="595"/>
    </location>
</feature>
<feature type="chain" id="PRO_5036466543" evidence="5">
    <location>
        <begin position="19"/>
        <end position="595"/>
    </location>
</feature>
<dbReference type="SUPFAM" id="SSF49265">
    <property type="entry name" value="Fibronectin type III"/>
    <property type="match status" value="2"/>
</dbReference>
<evidence type="ECO:0000256" key="4">
    <source>
        <dbReference type="SAM" id="MobiDB-lite"/>
    </source>
</evidence>
<evidence type="ECO:0000259" key="6">
    <source>
        <dbReference type="PROSITE" id="PS50853"/>
    </source>
</evidence>
<dbReference type="GO" id="GO:0005576">
    <property type="term" value="C:extracellular region"/>
    <property type="evidence" value="ECO:0007669"/>
    <property type="project" value="TreeGrafter"/>
</dbReference>
<organism evidence="7 8">
    <name type="scientific">Polypterus senegalus</name>
    <name type="common">Senegal bichir</name>
    <dbReference type="NCBI Taxonomy" id="55291"/>
    <lineage>
        <taxon>Eukaryota</taxon>
        <taxon>Metazoa</taxon>
        <taxon>Chordata</taxon>
        <taxon>Craniata</taxon>
        <taxon>Vertebrata</taxon>
        <taxon>Euteleostomi</taxon>
        <taxon>Actinopterygii</taxon>
        <taxon>Polypteriformes</taxon>
        <taxon>Polypteridae</taxon>
        <taxon>Polypterus</taxon>
    </lineage>
</organism>
<sequence>MKLLVLTVVGTLLGAAWSLPVAPDIAPLQAASCNDSQVVIAADLAVREINKRQDEGNILVVYRINDAHIQNKGMGNTFYLDIYVVDTDCPMVSRKDEKQCKIKPIHETLFGDCHAVIHINRVSREILLYSYNCTLIAPSRKTILSICPDCPLRVTKEGDTLLGYAKQTLHKYNKESNQAKVFEVKEILGGSTQTTEDHALLRDIRPNRWYQFRVAAVNTHGTRGFTTPSKHFHSSKDPTPPETPKNVRIGSVTNRSDGTLQVKIFWDPPQDDDLSIHHYKVSWSPKILRKTPMATKKERLKLTQGNTSEIQLEGFQPNVEYLILVQAVSYWGQKRLKSAKSQLVLMAGQDSISYNHSVPLLEVSNELPSSHVTPSIRRLEAAAPHYSNHQLQVKVFWKKAHDVTSVLTHVLVVYIQGTHFVITGLAFACKYKVTVQPASAAEEGNEAMVFVTTPLCNSVKLKGARNTACLQDEHTNLAGKITLRAEKLMAIFRNVNGSIVGQFHWKVSQNHPSSLPVTGYQFTWTQLSLNSKASSLPDTIISQTQILPPDQLQFTAQNLLPETFYRIQVQVLSLSGNGPAIAKTFETPQLNSTIL</sequence>
<keyword evidence="3" id="KW-0325">Glycoprotein</keyword>
<reference evidence="7 8" key="1">
    <citation type="journal article" date="2021" name="Cell">
        <title>Tracing the genetic footprints of vertebrate landing in non-teleost ray-finned fishes.</title>
        <authorList>
            <person name="Bi X."/>
            <person name="Wang K."/>
            <person name="Yang L."/>
            <person name="Pan H."/>
            <person name="Jiang H."/>
            <person name="Wei Q."/>
            <person name="Fang M."/>
            <person name="Yu H."/>
            <person name="Zhu C."/>
            <person name="Cai Y."/>
            <person name="He Y."/>
            <person name="Gan X."/>
            <person name="Zeng H."/>
            <person name="Yu D."/>
            <person name="Zhu Y."/>
            <person name="Jiang H."/>
            <person name="Qiu Q."/>
            <person name="Yang H."/>
            <person name="Zhang Y.E."/>
            <person name="Wang W."/>
            <person name="Zhu M."/>
            <person name="He S."/>
            <person name="Zhang G."/>
        </authorList>
    </citation>
    <scope>NUCLEOTIDE SEQUENCE [LARGE SCALE GENOMIC DNA]</scope>
    <source>
        <strain evidence="7">Bchr_013</strain>
    </source>
</reference>
<dbReference type="InterPro" id="IPR036116">
    <property type="entry name" value="FN3_sf"/>
</dbReference>
<accession>A0A8X7X6K1</accession>
<dbReference type="InterPro" id="IPR003961">
    <property type="entry name" value="FN3_dom"/>
</dbReference>
<dbReference type="PANTHER" id="PTHR13814">
    <property type="entry name" value="FETUIN"/>
    <property type="match status" value="1"/>
</dbReference>
<evidence type="ECO:0000256" key="3">
    <source>
        <dbReference type="ARBA" id="ARBA00023180"/>
    </source>
</evidence>
<dbReference type="Gene3D" id="3.10.450.10">
    <property type="match status" value="1"/>
</dbReference>
<feature type="non-terminal residue" evidence="7">
    <location>
        <position position="1"/>
    </location>
</feature>
<dbReference type="CDD" id="cd00063">
    <property type="entry name" value="FN3"/>
    <property type="match status" value="1"/>
</dbReference>
<gene>
    <name evidence="7" type="primary">Anos1_0</name>
    <name evidence="7" type="ORF">GTO96_0000814</name>
</gene>
<keyword evidence="8" id="KW-1185">Reference proteome</keyword>
<dbReference type="SUPFAM" id="SSF54403">
    <property type="entry name" value="Cystatin/monellin"/>
    <property type="match status" value="1"/>
</dbReference>
<dbReference type="InterPro" id="IPR013783">
    <property type="entry name" value="Ig-like_fold"/>
</dbReference>
<evidence type="ECO:0000256" key="1">
    <source>
        <dbReference type="ARBA" id="ARBA00022729"/>
    </source>
</evidence>
<feature type="region of interest" description="Disordered" evidence="4">
    <location>
        <begin position="223"/>
        <end position="252"/>
    </location>
</feature>
<dbReference type="PROSITE" id="PS50853">
    <property type="entry name" value="FN3"/>
    <property type="match status" value="2"/>
</dbReference>
<dbReference type="EMBL" id="JAATIS010004040">
    <property type="protein sequence ID" value="KAG2463145.1"/>
    <property type="molecule type" value="Genomic_DNA"/>
</dbReference>
<protein>
    <submittedName>
        <fullName evidence="7">KALM protein</fullName>
    </submittedName>
</protein>
<dbReference type="CDD" id="cd00042">
    <property type="entry name" value="CY"/>
    <property type="match status" value="1"/>
</dbReference>
<evidence type="ECO:0000256" key="5">
    <source>
        <dbReference type="SAM" id="SignalP"/>
    </source>
</evidence>
<evidence type="ECO:0000313" key="8">
    <source>
        <dbReference type="Proteomes" id="UP000886611"/>
    </source>
</evidence>
<feature type="domain" description="Fibronectin type-III" evidence="6">
    <location>
        <begin position="484"/>
        <end position="590"/>
    </location>
</feature>
<dbReference type="Proteomes" id="UP000886611">
    <property type="component" value="Unassembled WGS sequence"/>
</dbReference>
<dbReference type="InterPro" id="IPR046350">
    <property type="entry name" value="Cystatin_sf"/>
</dbReference>
<feature type="domain" description="Fibronectin type-III" evidence="6">
    <location>
        <begin position="243"/>
        <end position="351"/>
    </location>
</feature>
<dbReference type="InterPro" id="IPR000010">
    <property type="entry name" value="Cystatin_dom"/>
</dbReference>
<dbReference type="Pfam" id="PF00031">
    <property type="entry name" value="Cystatin"/>
    <property type="match status" value="1"/>
</dbReference>
<keyword evidence="2" id="KW-1015">Disulfide bond</keyword>
<keyword evidence="1 5" id="KW-0732">Signal</keyword>
<evidence type="ECO:0000313" key="7">
    <source>
        <dbReference type="EMBL" id="KAG2463145.1"/>
    </source>
</evidence>